<keyword evidence="1" id="KW-0472">Membrane</keyword>
<proteinExistence type="predicted"/>
<feature type="signal peptide" evidence="2">
    <location>
        <begin position="1"/>
        <end position="16"/>
    </location>
</feature>
<feature type="transmembrane region" description="Helical" evidence="1">
    <location>
        <begin position="295"/>
        <end position="317"/>
    </location>
</feature>
<reference evidence="3" key="1">
    <citation type="submission" date="2015-07" db="EMBL/GenBank/DDBJ databases">
        <title>Adaptation to a free-living lifestyle via gene acquisitions in the diplomonad Trepomonas sp. PC1.</title>
        <authorList>
            <person name="Xu F."/>
            <person name="Jerlstrom-Hultqvist J."/>
            <person name="Kolisko M."/>
            <person name="Simpson A.G.B."/>
            <person name="Roger A.J."/>
            <person name="Svard S.G."/>
            <person name="Andersson J.O."/>
        </authorList>
    </citation>
    <scope>NUCLEOTIDE SEQUENCE</scope>
    <source>
        <strain evidence="3">PC1</strain>
    </source>
</reference>
<evidence type="ECO:0000256" key="2">
    <source>
        <dbReference type="SAM" id="SignalP"/>
    </source>
</evidence>
<sequence>MFLVVLMLQFIGWSQSFKSKAKFTQIVLTPAITWSQLHILFCSFKIQVSPPAGQSAICSHIIVKFTTTFCFLGWHSGYCQQIVVVLLEVALNTLQKSMSHSKSSQNLSWQQNQTSQLISINLISLVPLYAAHCFLEFVRFHKTQIHFIKNALFLLKLFPQVFEFYFSFVFSPWFRLNIRNFIWTDFLAFQIVSQKVVHFELDEDVNHVRFFLLGDPKLLFKAGFLGYQILLVQRSVKGLFGLLRDFKLVYGSLGCKELNLLTLEQLKEVARQIARLMFEDFVLYELLMLLEALQFRFQVIYFLILLFWNLFIVYKFLSWLERRILAQQFLQINIF</sequence>
<dbReference type="AlphaFoldDB" id="A0A146K1R2"/>
<gene>
    <name evidence="3" type="ORF">TPC1_31046</name>
</gene>
<dbReference type="EMBL" id="GDID01007147">
    <property type="protein sequence ID" value="JAP89459.1"/>
    <property type="molecule type" value="Transcribed_RNA"/>
</dbReference>
<feature type="chain" id="PRO_5007526546" description="Transmembrane protein" evidence="2">
    <location>
        <begin position="17"/>
        <end position="335"/>
    </location>
</feature>
<evidence type="ECO:0000256" key="1">
    <source>
        <dbReference type="SAM" id="Phobius"/>
    </source>
</evidence>
<keyword evidence="1" id="KW-0812">Transmembrane</keyword>
<accession>A0A146K1R2</accession>
<protein>
    <recommendedName>
        <fullName evidence="4">Transmembrane protein</fullName>
    </recommendedName>
</protein>
<evidence type="ECO:0000313" key="3">
    <source>
        <dbReference type="EMBL" id="JAP89459.1"/>
    </source>
</evidence>
<keyword evidence="2" id="KW-0732">Signal</keyword>
<name>A0A146K1R2_9EUKA</name>
<organism evidence="3">
    <name type="scientific">Trepomonas sp. PC1</name>
    <dbReference type="NCBI Taxonomy" id="1076344"/>
    <lineage>
        <taxon>Eukaryota</taxon>
        <taxon>Metamonada</taxon>
        <taxon>Diplomonadida</taxon>
        <taxon>Hexamitidae</taxon>
        <taxon>Hexamitinae</taxon>
        <taxon>Trepomonas</taxon>
    </lineage>
</organism>
<keyword evidence="1" id="KW-1133">Transmembrane helix</keyword>
<evidence type="ECO:0008006" key="4">
    <source>
        <dbReference type="Google" id="ProtNLM"/>
    </source>
</evidence>